<dbReference type="Gene3D" id="3.10.100.10">
    <property type="entry name" value="Mannose-Binding Protein A, subunit A"/>
    <property type="match status" value="1"/>
</dbReference>
<dbReference type="InterPro" id="IPR016187">
    <property type="entry name" value="CTDL_fold"/>
</dbReference>
<evidence type="ECO:0000313" key="2">
    <source>
        <dbReference type="EMBL" id="CAL4143858.1"/>
    </source>
</evidence>
<organism evidence="2 3">
    <name type="scientific">Meganyctiphanes norvegica</name>
    <name type="common">Northern krill</name>
    <name type="synonym">Thysanopoda norvegica</name>
    <dbReference type="NCBI Taxonomy" id="48144"/>
    <lineage>
        <taxon>Eukaryota</taxon>
        <taxon>Metazoa</taxon>
        <taxon>Ecdysozoa</taxon>
        <taxon>Arthropoda</taxon>
        <taxon>Crustacea</taxon>
        <taxon>Multicrustacea</taxon>
        <taxon>Malacostraca</taxon>
        <taxon>Eumalacostraca</taxon>
        <taxon>Eucarida</taxon>
        <taxon>Euphausiacea</taxon>
        <taxon>Euphausiidae</taxon>
        <taxon>Meganyctiphanes</taxon>
    </lineage>
</organism>
<proteinExistence type="predicted"/>
<sequence>KTFPSNLDNMVNQILQNHSEILRSQSTDISSLKETLAENNKMLAEIKNSTAYIISKMEASEENKDILNSNSDSDIGISHKAVPSGFTSYNDRIVLLPTALGGTTLTWHDSIIRCLHHGAAPFIPKSVDDFRYIQQVNTDIGSGDGIWLPASDHVTEGVIKWTDGTDASATLKLFYWHHGGGAYPGDNARSNDCVNIYTGWNNKLEFDPCTNKYWPMICEII</sequence>
<dbReference type="EMBL" id="CAXKWB010033828">
    <property type="protein sequence ID" value="CAL4143858.1"/>
    <property type="molecule type" value="Genomic_DNA"/>
</dbReference>
<name>A0AAV2RZ02_MEGNR</name>
<feature type="non-terminal residue" evidence="2">
    <location>
        <position position="1"/>
    </location>
</feature>
<dbReference type="CDD" id="cd00037">
    <property type="entry name" value="CLECT"/>
    <property type="match status" value="1"/>
</dbReference>
<evidence type="ECO:0000313" key="3">
    <source>
        <dbReference type="Proteomes" id="UP001497623"/>
    </source>
</evidence>
<accession>A0AAV2RZ02</accession>
<reference evidence="2 3" key="1">
    <citation type="submission" date="2024-05" db="EMBL/GenBank/DDBJ databases">
        <authorList>
            <person name="Wallberg A."/>
        </authorList>
    </citation>
    <scope>NUCLEOTIDE SEQUENCE [LARGE SCALE GENOMIC DNA]</scope>
</reference>
<gene>
    <name evidence="2" type="ORF">MNOR_LOCUS29344</name>
</gene>
<protein>
    <recommendedName>
        <fullName evidence="1">C-type lectin domain-containing protein</fullName>
    </recommendedName>
</protein>
<dbReference type="InterPro" id="IPR001304">
    <property type="entry name" value="C-type_lectin-like"/>
</dbReference>
<dbReference type="AlphaFoldDB" id="A0AAV2RZ02"/>
<dbReference type="SUPFAM" id="SSF56436">
    <property type="entry name" value="C-type lectin-like"/>
    <property type="match status" value="1"/>
</dbReference>
<feature type="domain" description="C-type lectin" evidence="1">
    <location>
        <begin position="106"/>
        <end position="202"/>
    </location>
</feature>
<evidence type="ECO:0000259" key="1">
    <source>
        <dbReference type="PROSITE" id="PS50041"/>
    </source>
</evidence>
<dbReference type="InterPro" id="IPR016186">
    <property type="entry name" value="C-type_lectin-like/link_sf"/>
</dbReference>
<comment type="caution">
    <text evidence="2">The sequence shown here is derived from an EMBL/GenBank/DDBJ whole genome shotgun (WGS) entry which is preliminary data.</text>
</comment>
<keyword evidence="3" id="KW-1185">Reference proteome</keyword>
<dbReference type="Pfam" id="PF00059">
    <property type="entry name" value="Lectin_C"/>
    <property type="match status" value="1"/>
</dbReference>
<dbReference type="Proteomes" id="UP001497623">
    <property type="component" value="Unassembled WGS sequence"/>
</dbReference>
<dbReference type="SMART" id="SM00034">
    <property type="entry name" value="CLECT"/>
    <property type="match status" value="1"/>
</dbReference>
<dbReference type="PROSITE" id="PS50041">
    <property type="entry name" value="C_TYPE_LECTIN_2"/>
    <property type="match status" value="1"/>
</dbReference>